<evidence type="ECO:0000256" key="1">
    <source>
        <dbReference type="SAM" id="MobiDB-lite"/>
    </source>
</evidence>
<name>A0A0C3BSF4_PILCF</name>
<reference evidence="3" key="2">
    <citation type="submission" date="2015-01" db="EMBL/GenBank/DDBJ databases">
        <title>Evolutionary Origins and Diversification of the Mycorrhizal Mutualists.</title>
        <authorList>
            <consortium name="DOE Joint Genome Institute"/>
            <consortium name="Mycorrhizal Genomics Consortium"/>
            <person name="Kohler A."/>
            <person name="Kuo A."/>
            <person name="Nagy L.G."/>
            <person name="Floudas D."/>
            <person name="Copeland A."/>
            <person name="Barry K.W."/>
            <person name="Cichocki N."/>
            <person name="Veneault-Fourrey C."/>
            <person name="LaButti K."/>
            <person name="Lindquist E.A."/>
            <person name="Lipzen A."/>
            <person name="Lundell T."/>
            <person name="Morin E."/>
            <person name="Murat C."/>
            <person name="Riley R."/>
            <person name="Ohm R."/>
            <person name="Sun H."/>
            <person name="Tunlid A."/>
            <person name="Henrissat B."/>
            <person name="Grigoriev I.V."/>
            <person name="Hibbett D.S."/>
            <person name="Martin F."/>
        </authorList>
    </citation>
    <scope>NUCLEOTIDE SEQUENCE [LARGE SCALE GENOMIC DNA]</scope>
    <source>
        <strain evidence="3">F 1598</strain>
    </source>
</reference>
<evidence type="ECO:0000313" key="3">
    <source>
        <dbReference type="Proteomes" id="UP000054166"/>
    </source>
</evidence>
<feature type="region of interest" description="Disordered" evidence="1">
    <location>
        <begin position="22"/>
        <end position="41"/>
    </location>
</feature>
<dbReference type="InterPro" id="IPR032675">
    <property type="entry name" value="LRR_dom_sf"/>
</dbReference>
<dbReference type="Proteomes" id="UP000054166">
    <property type="component" value="Unassembled WGS sequence"/>
</dbReference>
<dbReference type="AlphaFoldDB" id="A0A0C3BSF4"/>
<dbReference type="InParanoid" id="A0A0C3BSF4"/>
<evidence type="ECO:0000313" key="2">
    <source>
        <dbReference type="EMBL" id="KIM80262.1"/>
    </source>
</evidence>
<keyword evidence="3" id="KW-1185">Reference proteome</keyword>
<proteinExistence type="predicted"/>
<protein>
    <recommendedName>
        <fullName evidence="4">F-box domain-containing protein</fullName>
    </recommendedName>
</protein>
<gene>
    <name evidence="2" type="ORF">PILCRDRAFT_9796</name>
</gene>
<dbReference type="SUPFAM" id="SSF52047">
    <property type="entry name" value="RNI-like"/>
    <property type="match status" value="1"/>
</dbReference>
<accession>A0A0C3BSF4</accession>
<dbReference type="Gene3D" id="3.80.10.10">
    <property type="entry name" value="Ribonuclease Inhibitor"/>
    <property type="match status" value="1"/>
</dbReference>
<dbReference type="EMBL" id="KN833005">
    <property type="protein sequence ID" value="KIM80262.1"/>
    <property type="molecule type" value="Genomic_DNA"/>
</dbReference>
<organism evidence="2 3">
    <name type="scientific">Piloderma croceum (strain F 1598)</name>
    <dbReference type="NCBI Taxonomy" id="765440"/>
    <lineage>
        <taxon>Eukaryota</taxon>
        <taxon>Fungi</taxon>
        <taxon>Dikarya</taxon>
        <taxon>Basidiomycota</taxon>
        <taxon>Agaricomycotina</taxon>
        <taxon>Agaricomycetes</taxon>
        <taxon>Agaricomycetidae</taxon>
        <taxon>Atheliales</taxon>
        <taxon>Atheliaceae</taxon>
        <taxon>Piloderma</taxon>
    </lineage>
</organism>
<evidence type="ECO:0008006" key="4">
    <source>
        <dbReference type="Google" id="ProtNLM"/>
    </source>
</evidence>
<sequence length="470" mass="52955">MSLQKNPSLKQFFPAKHRVACAPHSSQPPLKRKRSFSSQDRPIAKRFSTSRPCILVLPTETIENICLLVDESDGLKSLTRVNRLFASIACPIYVTKLGIHVRDTSRLVHTHSESFRALAIWHRSRLFPYLEDKILVCDINDSDIKFTNQQTRALRHFLSAPFIGRPFLAIHINSADALSPPEILQFIQLIDGAGCQTATISSGFMNPDWLEIAVNSCSLKLAAVSVCHLRTLDIDNQYFSPRQWSYLLQHLTGPELESICIRGQLSISAMFKFLSRHPHISRLRLHSCWGAHDQCIKPIKSLLEIQMPNLSEIEGPPCYVRALLKCILPTSPTLTIKMACDQAMTYPQYVRAVLCSMGQCRAPVRLEIRLTFFYHPLLDPKGLKSLCTIPLPQVTSLEISFPPTSESQILACCTQWFTLIPMLRRMEVYVGSAKRRRLSSKNVVAGPRGGIAVYTSGRARVEWDADSDCI</sequence>
<reference evidence="2 3" key="1">
    <citation type="submission" date="2014-04" db="EMBL/GenBank/DDBJ databases">
        <authorList>
            <consortium name="DOE Joint Genome Institute"/>
            <person name="Kuo A."/>
            <person name="Tarkka M."/>
            <person name="Buscot F."/>
            <person name="Kohler A."/>
            <person name="Nagy L.G."/>
            <person name="Floudas D."/>
            <person name="Copeland A."/>
            <person name="Barry K.W."/>
            <person name="Cichocki N."/>
            <person name="Veneault-Fourrey C."/>
            <person name="LaButti K."/>
            <person name="Lindquist E.A."/>
            <person name="Lipzen A."/>
            <person name="Lundell T."/>
            <person name="Morin E."/>
            <person name="Murat C."/>
            <person name="Sun H."/>
            <person name="Tunlid A."/>
            <person name="Henrissat B."/>
            <person name="Grigoriev I.V."/>
            <person name="Hibbett D.S."/>
            <person name="Martin F."/>
            <person name="Nordberg H.P."/>
            <person name="Cantor M.N."/>
            <person name="Hua S.X."/>
        </authorList>
    </citation>
    <scope>NUCLEOTIDE SEQUENCE [LARGE SCALE GENOMIC DNA]</scope>
    <source>
        <strain evidence="2 3">F 1598</strain>
    </source>
</reference>
<dbReference type="HOGENOM" id="CLU_581534_0_0_1"/>